<comment type="caution">
    <text evidence="11">The sequence shown here is derived from an EMBL/GenBank/DDBJ whole genome shotgun (WGS) entry which is preliminary data.</text>
</comment>
<dbReference type="InterPro" id="IPR013525">
    <property type="entry name" value="ABC2_TM"/>
</dbReference>
<comment type="similarity">
    <text evidence="2 9">Belongs to the ABC-2 integral membrane protein family.</text>
</comment>
<evidence type="ECO:0000256" key="1">
    <source>
        <dbReference type="ARBA" id="ARBA00004651"/>
    </source>
</evidence>
<dbReference type="InterPro" id="IPR047817">
    <property type="entry name" value="ABC2_TM_bact-type"/>
</dbReference>
<evidence type="ECO:0000256" key="4">
    <source>
        <dbReference type="ARBA" id="ARBA00022475"/>
    </source>
</evidence>
<dbReference type="GO" id="GO:0140359">
    <property type="term" value="F:ABC-type transporter activity"/>
    <property type="evidence" value="ECO:0007669"/>
    <property type="project" value="InterPro"/>
</dbReference>
<feature type="domain" description="ABC transmembrane type-2" evidence="10">
    <location>
        <begin position="22"/>
        <end position="248"/>
    </location>
</feature>
<evidence type="ECO:0000313" key="11">
    <source>
        <dbReference type="EMBL" id="TSE33466.1"/>
    </source>
</evidence>
<comment type="subcellular location">
    <subcellularLocation>
        <location evidence="9">Cell inner membrane</location>
        <topology evidence="9">Multi-pass membrane protein</topology>
    </subcellularLocation>
    <subcellularLocation>
        <location evidence="1">Cell membrane</location>
        <topology evidence="1">Multi-pass membrane protein</topology>
    </subcellularLocation>
</comment>
<keyword evidence="12" id="KW-1185">Reference proteome</keyword>
<keyword evidence="8 9" id="KW-0472">Membrane</keyword>
<keyword evidence="5 9" id="KW-0812">Transmembrane</keyword>
<dbReference type="AlphaFoldDB" id="A0A554XCC9"/>
<keyword evidence="7" id="KW-0762">Sugar transport</keyword>
<evidence type="ECO:0000256" key="6">
    <source>
        <dbReference type="ARBA" id="ARBA00022989"/>
    </source>
</evidence>
<feature type="transmembrane region" description="Helical" evidence="9">
    <location>
        <begin position="227"/>
        <end position="245"/>
    </location>
</feature>
<proteinExistence type="inferred from homology"/>
<keyword evidence="6 9" id="KW-1133">Transmembrane helix</keyword>
<dbReference type="OrthoDB" id="9786910at2"/>
<dbReference type="PANTHER" id="PTHR30413">
    <property type="entry name" value="INNER MEMBRANE TRANSPORT PERMEASE"/>
    <property type="match status" value="1"/>
</dbReference>
<dbReference type="Proteomes" id="UP000318294">
    <property type="component" value="Unassembled WGS sequence"/>
</dbReference>
<dbReference type="GO" id="GO:0015774">
    <property type="term" value="P:polysaccharide transport"/>
    <property type="evidence" value="ECO:0007669"/>
    <property type="project" value="UniProtKB-KW"/>
</dbReference>
<evidence type="ECO:0000313" key="12">
    <source>
        <dbReference type="Proteomes" id="UP000318294"/>
    </source>
</evidence>
<evidence type="ECO:0000256" key="5">
    <source>
        <dbReference type="ARBA" id="ARBA00022692"/>
    </source>
</evidence>
<accession>A0A554XCC9</accession>
<gene>
    <name evidence="11" type="primary">tagG</name>
    <name evidence="11" type="ORF">Tchar_01722</name>
</gene>
<dbReference type="RefSeq" id="WP_144328667.1">
    <property type="nucleotide sequence ID" value="NZ_VJON01000027.1"/>
</dbReference>
<sequence>MLFIYFQWVRRELLARYSGSLLGLAWLILQPTLQLGIFVLLFHQFIGLRWGVSGRQDVLVYALHVFIGLAVFNFIADVIQRSPNAIVSQPHLVNKIKFPLPLLPAALVGASAVSFFIMILIATAAAIALHGADNVAPLTITGIALVLIAYALGCAWFLAALGVFVRDTSHIVGHVTSVLLFLSPVFYPADVIPPSWRWLIDWNPIAWGVESLRQAFTLKQAIDGANAIAHAGAALGFAFLAYSWFMRLRKGFADVL</sequence>
<evidence type="ECO:0000256" key="8">
    <source>
        <dbReference type="ARBA" id="ARBA00023136"/>
    </source>
</evidence>
<feature type="transmembrane region" description="Helical" evidence="9">
    <location>
        <begin position="21"/>
        <end position="46"/>
    </location>
</feature>
<dbReference type="Pfam" id="PF01061">
    <property type="entry name" value="ABC2_membrane"/>
    <property type="match status" value="1"/>
</dbReference>
<dbReference type="GO" id="GO:0015920">
    <property type="term" value="P:lipopolysaccharide transport"/>
    <property type="evidence" value="ECO:0007669"/>
    <property type="project" value="TreeGrafter"/>
</dbReference>
<keyword evidence="7" id="KW-0625">Polysaccharide transport</keyword>
<dbReference type="PANTHER" id="PTHR30413:SF10">
    <property type="entry name" value="CAPSULE POLYSACCHARIDE EXPORT INNER-MEMBRANE PROTEIN CTRC"/>
    <property type="match status" value="1"/>
</dbReference>
<evidence type="ECO:0000256" key="7">
    <source>
        <dbReference type="ARBA" id="ARBA00023047"/>
    </source>
</evidence>
<evidence type="ECO:0000259" key="10">
    <source>
        <dbReference type="PROSITE" id="PS51012"/>
    </source>
</evidence>
<feature type="transmembrane region" description="Helical" evidence="9">
    <location>
        <begin position="58"/>
        <end position="79"/>
    </location>
</feature>
<feature type="transmembrane region" description="Helical" evidence="9">
    <location>
        <begin position="171"/>
        <end position="189"/>
    </location>
</feature>
<feature type="transmembrane region" description="Helical" evidence="9">
    <location>
        <begin position="100"/>
        <end position="129"/>
    </location>
</feature>
<dbReference type="GO" id="GO:0005886">
    <property type="term" value="C:plasma membrane"/>
    <property type="evidence" value="ECO:0007669"/>
    <property type="project" value="UniProtKB-SubCell"/>
</dbReference>
<organism evidence="11 12">
    <name type="scientific">Tepidimonas charontis</name>
    <dbReference type="NCBI Taxonomy" id="2267262"/>
    <lineage>
        <taxon>Bacteria</taxon>
        <taxon>Pseudomonadati</taxon>
        <taxon>Pseudomonadota</taxon>
        <taxon>Betaproteobacteria</taxon>
        <taxon>Burkholderiales</taxon>
        <taxon>Tepidimonas</taxon>
    </lineage>
</organism>
<evidence type="ECO:0000256" key="3">
    <source>
        <dbReference type="ARBA" id="ARBA00022448"/>
    </source>
</evidence>
<reference evidence="11 12" key="1">
    <citation type="submission" date="2019-07" db="EMBL/GenBank/DDBJ databases">
        <title>Tepidimonas charontis SPSP-6 draft genome.</title>
        <authorList>
            <person name="Da Costa M.S."/>
            <person name="Froufe H.J.C."/>
            <person name="Egas C."/>
            <person name="Albuquerque L."/>
        </authorList>
    </citation>
    <scope>NUCLEOTIDE SEQUENCE [LARGE SCALE GENOMIC DNA]</scope>
    <source>
        <strain evidence="11 12">SPSP-6</strain>
    </source>
</reference>
<keyword evidence="3 9" id="KW-0813">Transport</keyword>
<dbReference type="EMBL" id="VJON01000027">
    <property type="protein sequence ID" value="TSE33466.1"/>
    <property type="molecule type" value="Genomic_DNA"/>
</dbReference>
<evidence type="ECO:0000256" key="2">
    <source>
        <dbReference type="ARBA" id="ARBA00007783"/>
    </source>
</evidence>
<evidence type="ECO:0000256" key="9">
    <source>
        <dbReference type="RuleBase" id="RU361157"/>
    </source>
</evidence>
<name>A0A554XCC9_9BURK</name>
<dbReference type="PROSITE" id="PS51012">
    <property type="entry name" value="ABC_TM2"/>
    <property type="match status" value="1"/>
</dbReference>
<protein>
    <recommendedName>
        <fullName evidence="9">Transport permease protein</fullName>
    </recommendedName>
</protein>
<feature type="transmembrane region" description="Helical" evidence="9">
    <location>
        <begin position="135"/>
        <end position="159"/>
    </location>
</feature>
<keyword evidence="4 9" id="KW-1003">Cell membrane</keyword>